<proteinExistence type="predicted"/>
<protein>
    <submittedName>
        <fullName evidence="1">Uncharacterized protein</fullName>
    </submittedName>
</protein>
<dbReference type="RefSeq" id="WP_117156947.1">
    <property type="nucleotide sequence ID" value="NZ_BMLG01000026.1"/>
</dbReference>
<accession>A0A917TWX7</accession>
<comment type="caution">
    <text evidence="1">The sequence shown here is derived from an EMBL/GenBank/DDBJ whole genome shotgun (WGS) entry which is preliminary data.</text>
</comment>
<reference evidence="1" key="2">
    <citation type="submission" date="2020-09" db="EMBL/GenBank/DDBJ databases">
        <authorList>
            <person name="Sun Q."/>
            <person name="Zhou Y."/>
        </authorList>
    </citation>
    <scope>NUCLEOTIDE SEQUENCE</scope>
    <source>
        <strain evidence="1">CGMCC 1.6333</strain>
    </source>
</reference>
<dbReference type="Proteomes" id="UP000618460">
    <property type="component" value="Unassembled WGS sequence"/>
</dbReference>
<name>A0A917TWX7_9BACI</name>
<dbReference type="AlphaFoldDB" id="A0A917TWX7"/>
<sequence length="185" mass="20999">MGGITVNKKILFVFLAGALVFTGIYAAIVNGQRADLERKITISKMRLTNAMSYNSLFYLFDKVIENQSKENREALNSALRNKESQMRTYLALSLSEEQLNEKFSTENGKTGLLDYRLSNAKLLNMDNNNKPVDIEVLQEMKTAWQVFKQDTGGSPEFMDAKGPFIIADAYKKLVNKMENTYSKLE</sequence>
<reference evidence="1" key="1">
    <citation type="journal article" date="2014" name="Int. J. Syst. Evol. Microbiol.">
        <title>Complete genome sequence of Corynebacterium casei LMG S-19264T (=DSM 44701T), isolated from a smear-ripened cheese.</title>
        <authorList>
            <consortium name="US DOE Joint Genome Institute (JGI-PGF)"/>
            <person name="Walter F."/>
            <person name="Albersmeier A."/>
            <person name="Kalinowski J."/>
            <person name="Ruckert C."/>
        </authorList>
    </citation>
    <scope>NUCLEOTIDE SEQUENCE</scope>
    <source>
        <strain evidence="1">CGMCC 1.6333</strain>
    </source>
</reference>
<evidence type="ECO:0000313" key="1">
    <source>
        <dbReference type="EMBL" id="GGM41346.1"/>
    </source>
</evidence>
<gene>
    <name evidence="1" type="ORF">GCM10011351_29400</name>
</gene>
<keyword evidence="2" id="KW-1185">Reference proteome</keyword>
<organism evidence="1 2">
    <name type="scientific">Paraliobacillus quinghaiensis</name>
    <dbReference type="NCBI Taxonomy" id="470815"/>
    <lineage>
        <taxon>Bacteria</taxon>
        <taxon>Bacillati</taxon>
        <taxon>Bacillota</taxon>
        <taxon>Bacilli</taxon>
        <taxon>Bacillales</taxon>
        <taxon>Bacillaceae</taxon>
        <taxon>Paraliobacillus</taxon>
    </lineage>
</organism>
<evidence type="ECO:0000313" key="2">
    <source>
        <dbReference type="Proteomes" id="UP000618460"/>
    </source>
</evidence>
<dbReference type="EMBL" id="BMLG01000026">
    <property type="protein sequence ID" value="GGM41346.1"/>
    <property type="molecule type" value="Genomic_DNA"/>
</dbReference>